<feature type="domain" description="EGF-like" evidence="8">
    <location>
        <begin position="181"/>
        <end position="217"/>
    </location>
</feature>
<evidence type="ECO:0000259" key="8">
    <source>
        <dbReference type="PROSITE" id="PS50026"/>
    </source>
</evidence>
<keyword evidence="2" id="KW-0677">Repeat</keyword>
<dbReference type="SUPFAM" id="SSF49899">
    <property type="entry name" value="Concanavalin A-like lectins/glucanases"/>
    <property type="match status" value="4"/>
</dbReference>
<dbReference type="Pfam" id="PF12661">
    <property type="entry name" value="hEGF"/>
    <property type="match status" value="1"/>
</dbReference>
<dbReference type="InterPro" id="IPR018097">
    <property type="entry name" value="EGF_Ca-bd_CS"/>
</dbReference>
<feature type="disulfide bond" evidence="5">
    <location>
        <begin position="1132"/>
        <end position="1141"/>
    </location>
</feature>
<dbReference type="PROSITE" id="PS50026">
    <property type="entry name" value="EGF_3"/>
    <property type="match status" value="14"/>
</dbReference>
<dbReference type="PROSITE" id="PS00022">
    <property type="entry name" value="EGF_1"/>
    <property type="match status" value="13"/>
</dbReference>
<evidence type="ECO:0000256" key="2">
    <source>
        <dbReference type="ARBA" id="ARBA00022737"/>
    </source>
</evidence>
<evidence type="ECO:0000256" key="4">
    <source>
        <dbReference type="ARBA" id="ARBA00023180"/>
    </source>
</evidence>
<feature type="domain" description="Laminin G" evidence="7">
    <location>
        <begin position="881"/>
        <end position="1065"/>
    </location>
</feature>
<reference evidence="9" key="1">
    <citation type="submission" date="2025-05" db="UniProtKB">
        <authorList>
            <consortium name="EnsemblMetazoa"/>
        </authorList>
    </citation>
    <scope>IDENTIFICATION</scope>
</reference>
<keyword evidence="10" id="KW-1185">Reference proteome</keyword>
<feature type="domain" description="EGF-like" evidence="8">
    <location>
        <begin position="25"/>
        <end position="61"/>
    </location>
</feature>
<dbReference type="Pfam" id="PF00008">
    <property type="entry name" value="EGF"/>
    <property type="match status" value="5"/>
</dbReference>
<feature type="domain" description="EGF-like" evidence="8">
    <location>
        <begin position="1327"/>
        <end position="1364"/>
    </location>
</feature>
<dbReference type="InterPro" id="IPR009030">
    <property type="entry name" value="Growth_fac_rcpt_cys_sf"/>
</dbReference>
<dbReference type="CDD" id="cd00054">
    <property type="entry name" value="EGF_CA"/>
    <property type="match status" value="6"/>
</dbReference>
<dbReference type="Gene3D" id="2.60.120.200">
    <property type="match status" value="4"/>
</dbReference>
<dbReference type="SUPFAM" id="SSF57184">
    <property type="entry name" value="Growth factor receptor domain"/>
    <property type="match status" value="1"/>
</dbReference>
<feature type="disulfide bond" evidence="5">
    <location>
        <begin position="51"/>
        <end position="60"/>
    </location>
</feature>
<dbReference type="InterPro" id="IPR013032">
    <property type="entry name" value="EGF-like_CS"/>
</dbReference>
<name>A0ABM5K4Q9_DIAVI</name>
<dbReference type="PANTHER" id="PTHR24033">
    <property type="entry name" value="EGF-LIKE DOMAIN-CONTAINING PROTEIN"/>
    <property type="match status" value="1"/>
</dbReference>
<feature type="disulfide bond" evidence="5">
    <location>
        <begin position="127"/>
        <end position="136"/>
    </location>
</feature>
<feature type="disulfide bond" evidence="5">
    <location>
        <begin position="1354"/>
        <end position="1363"/>
    </location>
</feature>
<evidence type="ECO:0000256" key="3">
    <source>
        <dbReference type="ARBA" id="ARBA00023157"/>
    </source>
</evidence>
<feature type="disulfide bond" evidence="5">
    <location>
        <begin position="29"/>
        <end position="39"/>
    </location>
</feature>
<keyword evidence="6" id="KW-0732">Signal</keyword>
<evidence type="ECO:0000313" key="9">
    <source>
        <dbReference type="EnsemblMetazoa" id="XP_050505174.1"/>
    </source>
</evidence>
<protein>
    <recommendedName>
        <fullName evidence="11">Protein eyes shut</fullName>
    </recommendedName>
</protein>
<feature type="chain" id="PRO_5045979392" description="Protein eyes shut" evidence="6">
    <location>
        <begin position="26"/>
        <end position="1584"/>
    </location>
</feature>
<feature type="disulfide bond" evidence="5">
    <location>
        <begin position="861"/>
        <end position="870"/>
    </location>
</feature>
<feature type="disulfide bond" evidence="5">
    <location>
        <begin position="169"/>
        <end position="178"/>
    </location>
</feature>
<organism evidence="9 10">
    <name type="scientific">Diabrotica virgifera virgifera</name>
    <name type="common">western corn rootworm</name>
    <dbReference type="NCBI Taxonomy" id="50390"/>
    <lineage>
        <taxon>Eukaryota</taxon>
        <taxon>Metazoa</taxon>
        <taxon>Ecdysozoa</taxon>
        <taxon>Arthropoda</taxon>
        <taxon>Hexapoda</taxon>
        <taxon>Insecta</taxon>
        <taxon>Pterygota</taxon>
        <taxon>Neoptera</taxon>
        <taxon>Endopterygota</taxon>
        <taxon>Coleoptera</taxon>
        <taxon>Polyphaga</taxon>
        <taxon>Cucujiformia</taxon>
        <taxon>Chrysomeloidea</taxon>
        <taxon>Chrysomelidae</taxon>
        <taxon>Galerucinae</taxon>
        <taxon>Diabroticina</taxon>
        <taxon>Diabroticites</taxon>
        <taxon>Diabrotica</taxon>
    </lineage>
</organism>
<accession>A0ABM5K4Q9</accession>
<feature type="domain" description="Laminin G" evidence="7">
    <location>
        <begin position="621"/>
        <end position="802"/>
    </location>
</feature>
<feature type="domain" description="EGF-like" evidence="8">
    <location>
        <begin position="798"/>
        <end position="831"/>
    </location>
</feature>
<dbReference type="SMART" id="SM00181">
    <property type="entry name" value="EGF"/>
    <property type="match status" value="14"/>
</dbReference>
<dbReference type="PANTHER" id="PTHR24033:SF232">
    <property type="entry name" value="LAMININ SUBUNIT GAMMA-2-RELATED"/>
    <property type="match status" value="1"/>
</dbReference>
<feature type="domain" description="EGF-like" evidence="8">
    <location>
        <begin position="834"/>
        <end position="871"/>
    </location>
</feature>
<dbReference type="PRINTS" id="PR00010">
    <property type="entry name" value="EGFBLOOD"/>
</dbReference>
<evidence type="ECO:0000256" key="6">
    <source>
        <dbReference type="SAM" id="SignalP"/>
    </source>
</evidence>
<feature type="domain" description="EGF-like" evidence="8">
    <location>
        <begin position="578"/>
        <end position="616"/>
    </location>
</feature>
<dbReference type="InterPro" id="IPR000742">
    <property type="entry name" value="EGF"/>
</dbReference>
<dbReference type="InterPro" id="IPR051830">
    <property type="entry name" value="NOTCH_homolog"/>
</dbReference>
<dbReference type="SMART" id="SM00282">
    <property type="entry name" value="LamG"/>
    <property type="match status" value="4"/>
</dbReference>
<comment type="caution">
    <text evidence="5">Lacks conserved residue(s) required for the propagation of feature annotation.</text>
</comment>
<dbReference type="PROSITE" id="PS01187">
    <property type="entry name" value="EGF_CA"/>
    <property type="match status" value="3"/>
</dbReference>
<feature type="disulfide bond" evidence="5">
    <location>
        <begin position="606"/>
        <end position="615"/>
    </location>
</feature>
<evidence type="ECO:0000313" key="10">
    <source>
        <dbReference type="Proteomes" id="UP001652700"/>
    </source>
</evidence>
<feature type="signal peptide" evidence="6">
    <location>
        <begin position="1"/>
        <end position="25"/>
    </location>
</feature>
<sequence>MYQIRSQKWLFMLSVFVLDFPGVHNGFACLSNPCVHGVCLDDLNSTYFCYCIDGYTGIQCQTNWNECWSSPCKNGGVCIDGIAMFNCSCPAGYSGTHCEEDINECDSNPCQNNGTCLDAQNGYTCRCLPGYSGVHCEVDIAVCNATNETRCANGGICEEGPGETFTCKCQTGWGGFLCDWEIDECLSAPCQNGAICIDLLADYSCACLFGFAGRNCEEVMQICDDSPCKNGALCIYENDHHVCYCVPDFHGDLCQYQYDECQLEFFRCKNGGSCIDGVDNFTCSCPPGLTGVLCECLILPNGILDCSYVSPVTTITTTTIYDNQTISTSITFSTTTEVPTINTESTFLTTVFPNTTLSTTAITSTNEPTSVTTVFDITLSTSISTTEFIPITTDNIISSTIESYTEKISSTEPNTIESSTIDTTIMSTTELIIGTSDTTTTEENTSTDLESTTVTTSPFTEYSVYSTDFQFEPSTSTIYSNMSSTSSEFPSTFPVEVSSAPMLSTFETTEFTTFSTLFEDTTTLSTTVMERERNRTFSEETTTFVSTFFTTEPDVKTDTTTISTTLETTTAEGTTIAVIIDCTNSRTKCLNGGTCIYIEGRHKCLCNFDYEGAFCESKLGVKRAAFGGNSYLSHKLHVSTYHLDVEFVAKTMANDGIIFFSNVDSPHMALYMENGFLKFKFSCGYQTMLLSELKVPVNNGYNMNIKAGLDFSKDFKHCNASIKVNDSLSMTGDQIAKIDKFPRPTAWLHLGGLPHYLALEVGIPVDGFVGCMTNLKIGKKKIKIYDDADDGHEITECSSLACLSNPCKNGASCSSVGENWQCHCRNGFLGKSCEISICDDNPCFFGGTCIPFTNSGYICLCPYGKHGHFCENDLKVIQPYFSSSVHGLSSFVAYPFPDGISRSMEIKFRFTPTTMEQISLLLFIGQAGHHDFYSDHVAVSFVRGYIMLTWNLGSGPRRIFTSQAIKAGSKDYLVRLGHVGRRAWLYVEHLGNVTGRSPGNLVQLDVVPLLYVGGFDLKNFSTLPHDLPLHTGFSGCIYDLEMKSGSVIIPFQGSMKAFGRAVGQCGTSECYERSCQNGGACLHHGSTFMCLCQDDWFGPLCSSKHNLCNSNYTTCAENSRCVPLLSHAECDCPFGKVGQYCEKNEQITDVSLTGVRSFITLNPVELEGTKFHIEFEIRILKDHGVVLYMGKKDLRFICLSVQNGVLELKIQSGSSKVVSSGLVIRSSKLLVKGVWHKIQFGRFGKKVYLSVDNIINTGILDLSHTTNLDKETVYLGGLPDMSRLPLFVGSSLPDHLKGCLRHLSINDKEIPLTKENIKESRNLIDCDGTPCGGEACKNGGTCWLDSFMKPHCSCPAPYFGDTCENTMLCDERTCRNRGMCLNNKCTCQVGWTGAFCEFEIAVNNPKFSGDSYLIMSKVGDKKRELREGVKSIFLNFTTVEPNGLLFWNRKGGNNLGIGLENGFLKVWIGFEKNKQNILEVPAYSQLSDGLWHKLDLNLELLTLKIDEKLFQIQKKVDKNAKFYPTGNFYIGGIPNTTGLVMETNEIFQHNFEGCIAAFGTNMGIITDFSRMEGSNIDSCEVLAL</sequence>
<feature type="disulfide bond" evidence="5">
    <location>
        <begin position="1092"/>
        <end position="1101"/>
    </location>
</feature>
<dbReference type="PRINTS" id="PR01983">
    <property type="entry name" value="NOTCH"/>
</dbReference>
<keyword evidence="1 5" id="KW-0245">EGF-like domain</keyword>
<feature type="domain" description="EGF-like" evidence="8">
    <location>
        <begin position="219"/>
        <end position="255"/>
    </location>
</feature>
<feature type="domain" description="EGF-like" evidence="8">
    <location>
        <begin position="1066"/>
        <end position="1102"/>
    </location>
</feature>
<dbReference type="RefSeq" id="XP_050505174.1">
    <property type="nucleotide sequence ID" value="XM_050649217.1"/>
</dbReference>
<feature type="domain" description="EGF-like" evidence="8">
    <location>
        <begin position="1365"/>
        <end position="1397"/>
    </location>
</feature>
<dbReference type="EnsemblMetazoa" id="XM_050649217.1">
    <property type="protein sequence ID" value="XP_050505174.1"/>
    <property type="gene ID" value="LOC114327465"/>
</dbReference>
<feature type="disulfide bond" evidence="5">
    <location>
        <begin position="207"/>
        <end position="216"/>
    </location>
</feature>
<feature type="domain" description="EGF-like" evidence="8">
    <location>
        <begin position="257"/>
        <end position="295"/>
    </location>
</feature>
<feature type="domain" description="EGF-like" evidence="8">
    <location>
        <begin position="63"/>
        <end position="99"/>
    </location>
</feature>
<feature type="domain" description="EGF-like" evidence="8">
    <location>
        <begin position="1104"/>
        <end position="1142"/>
    </location>
</feature>
<dbReference type="InterPro" id="IPR001881">
    <property type="entry name" value="EGF-like_Ca-bd_dom"/>
</dbReference>
<feature type="disulfide bond" evidence="5">
    <location>
        <begin position="245"/>
        <end position="254"/>
    </location>
</feature>
<dbReference type="Pfam" id="PF00054">
    <property type="entry name" value="Laminin_G_1"/>
    <property type="match status" value="2"/>
</dbReference>
<feature type="disulfide bond" evidence="5">
    <location>
        <begin position="1387"/>
        <end position="1396"/>
    </location>
</feature>
<feature type="disulfide bond" evidence="5">
    <location>
        <begin position="89"/>
        <end position="98"/>
    </location>
</feature>
<feature type="domain" description="Laminin G" evidence="7">
    <location>
        <begin position="1148"/>
        <end position="1336"/>
    </location>
</feature>
<dbReference type="PROSITE" id="PS50025">
    <property type="entry name" value="LAM_G_DOMAIN"/>
    <property type="match status" value="4"/>
</dbReference>
<dbReference type="InterPro" id="IPR013320">
    <property type="entry name" value="ConA-like_dom_sf"/>
</dbReference>
<feature type="domain" description="EGF-like" evidence="8">
    <location>
        <begin position="101"/>
        <end position="137"/>
    </location>
</feature>
<proteinExistence type="predicted"/>
<evidence type="ECO:0000259" key="7">
    <source>
        <dbReference type="PROSITE" id="PS50025"/>
    </source>
</evidence>
<dbReference type="Pfam" id="PF02210">
    <property type="entry name" value="Laminin_G_2"/>
    <property type="match status" value="2"/>
</dbReference>
<evidence type="ECO:0000256" key="5">
    <source>
        <dbReference type="PROSITE-ProRule" id="PRU00076"/>
    </source>
</evidence>
<evidence type="ECO:0000256" key="1">
    <source>
        <dbReference type="ARBA" id="ARBA00022536"/>
    </source>
</evidence>
<keyword evidence="4" id="KW-0325">Glycoprotein</keyword>
<dbReference type="PROSITE" id="PS01186">
    <property type="entry name" value="EGF_2"/>
    <property type="match status" value="7"/>
</dbReference>
<keyword evidence="3 5" id="KW-1015">Disulfide bond</keyword>
<dbReference type="InterPro" id="IPR001791">
    <property type="entry name" value="Laminin_G"/>
</dbReference>
<evidence type="ECO:0008006" key="11">
    <source>
        <dbReference type="Google" id="ProtNLM"/>
    </source>
</evidence>
<feature type="domain" description="EGF-like" evidence="8">
    <location>
        <begin position="139"/>
        <end position="179"/>
    </location>
</feature>
<dbReference type="Proteomes" id="UP001652700">
    <property type="component" value="Unplaced"/>
</dbReference>
<dbReference type="SUPFAM" id="SSF57196">
    <property type="entry name" value="EGF/Laminin"/>
    <property type="match status" value="8"/>
</dbReference>
<feature type="domain" description="Laminin G" evidence="7">
    <location>
        <begin position="1402"/>
        <end position="1579"/>
    </location>
</feature>
<dbReference type="PROSITE" id="PS00010">
    <property type="entry name" value="ASX_HYDROXYL"/>
    <property type="match status" value="4"/>
</dbReference>
<dbReference type="Gene3D" id="2.10.25.10">
    <property type="entry name" value="Laminin"/>
    <property type="match status" value="12"/>
</dbReference>
<dbReference type="CDD" id="cd00110">
    <property type="entry name" value="LamG"/>
    <property type="match status" value="4"/>
</dbReference>
<dbReference type="InterPro" id="IPR000152">
    <property type="entry name" value="EGF-type_Asp/Asn_hydroxyl_site"/>
</dbReference>
<dbReference type="GeneID" id="114327465"/>
<dbReference type="SMART" id="SM00179">
    <property type="entry name" value="EGF_CA"/>
    <property type="match status" value="12"/>
</dbReference>
<feature type="disulfide bond" evidence="5">
    <location>
        <begin position="285"/>
        <end position="294"/>
    </location>
</feature>